<organism evidence="3 4">
    <name type="scientific">Micromonospora viridifaciens</name>
    <dbReference type="NCBI Taxonomy" id="1881"/>
    <lineage>
        <taxon>Bacteria</taxon>
        <taxon>Bacillati</taxon>
        <taxon>Actinomycetota</taxon>
        <taxon>Actinomycetes</taxon>
        <taxon>Micromonosporales</taxon>
        <taxon>Micromonosporaceae</taxon>
        <taxon>Micromonospora</taxon>
    </lineage>
</organism>
<feature type="transmembrane region" description="Helical" evidence="2">
    <location>
        <begin position="6"/>
        <end position="27"/>
    </location>
</feature>
<proteinExistence type="predicted"/>
<evidence type="ECO:0000256" key="1">
    <source>
        <dbReference type="SAM" id="MobiDB-lite"/>
    </source>
</evidence>
<feature type="region of interest" description="Disordered" evidence="1">
    <location>
        <begin position="117"/>
        <end position="160"/>
    </location>
</feature>
<protein>
    <submittedName>
        <fullName evidence="3">Uncharacterized protein</fullName>
    </submittedName>
</protein>
<keyword evidence="2" id="KW-0472">Membrane</keyword>
<feature type="transmembrane region" description="Helical" evidence="2">
    <location>
        <begin position="81"/>
        <end position="107"/>
    </location>
</feature>
<dbReference type="AlphaFoldDB" id="A0A1C4VE76"/>
<feature type="compositionally biased region" description="Low complexity" evidence="1">
    <location>
        <begin position="129"/>
        <end position="144"/>
    </location>
</feature>
<name>A0A1C4VE76_MICVI</name>
<keyword evidence="4" id="KW-1185">Reference proteome</keyword>
<sequence length="160" mass="15894">MLFSSIVSLAVKLPAIAVLVAGLVLASTRRDRLPGRARALLSSGAVVLLVVVLVTLIWSVVLSGPLSSDWVRSGGYQRVAMLGLALDVVTGVGYPLGFGLLVGAALAGRRPAGPPVGPVGPWAPPGTAPAPTVAPGWAGATPGPGQWGPGNATSPAPGRD</sequence>
<dbReference type="Proteomes" id="UP000198242">
    <property type="component" value="Chromosome I"/>
</dbReference>
<reference evidence="4" key="1">
    <citation type="submission" date="2016-06" db="EMBL/GenBank/DDBJ databases">
        <authorList>
            <person name="Varghese N."/>
            <person name="Submissions Spin"/>
        </authorList>
    </citation>
    <scope>NUCLEOTIDE SEQUENCE [LARGE SCALE GENOMIC DNA]</scope>
    <source>
        <strain evidence="4">DSM 43909</strain>
    </source>
</reference>
<evidence type="ECO:0000256" key="2">
    <source>
        <dbReference type="SAM" id="Phobius"/>
    </source>
</evidence>
<accession>A0A1C4VE76</accession>
<dbReference type="EMBL" id="LT607411">
    <property type="protein sequence ID" value="SCE82262.1"/>
    <property type="molecule type" value="Genomic_DNA"/>
</dbReference>
<feature type="transmembrane region" description="Helical" evidence="2">
    <location>
        <begin position="39"/>
        <end position="61"/>
    </location>
</feature>
<evidence type="ECO:0000313" key="3">
    <source>
        <dbReference type="EMBL" id="SCE82262.1"/>
    </source>
</evidence>
<feature type="compositionally biased region" description="Pro residues" evidence="1">
    <location>
        <begin position="117"/>
        <end position="128"/>
    </location>
</feature>
<gene>
    <name evidence="3" type="ORF">GA0074695_1387</name>
</gene>
<dbReference type="RefSeq" id="WP_089005476.1">
    <property type="nucleotide sequence ID" value="NZ_LT607411.1"/>
</dbReference>
<keyword evidence="2" id="KW-0812">Transmembrane</keyword>
<keyword evidence="2" id="KW-1133">Transmembrane helix</keyword>
<evidence type="ECO:0000313" key="4">
    <source>
        <dbReference type="Proteomes" id="UP000198242"/>
    </source>
</evidence>